<organism evidence="2 3">
    <name type="scientific">Dendrobium chrysotoxum</name>
    <name type="common">Orchid</name>
    <dbReference type="NCBI Taxonomy" id="161865"/>
    <lineage>
        <taxon>Eukaryota</taxon>
        <taxon>Viridiplantae</taxon>
        <taxon>Streptophyta</taxon>
        <taxon>Embryophyta</taxon>
        <taxon>Tracheophyta</taxon>
        <taxon>Spermatophyta</taxon>
        <taxon>Magnoliopsida</taxon>
        <taxon>Liliopsida</taxon>
        <taxon>Asparagales</taxon>
        <taxon>Orchidaceae</taxon>
        <taxon>Epidendroideae</taxon>
        <taxon>Malaxideae</taxon>
        <taxon>Dendrobiinae</taxon>
        <taxon>Dendrobium</taxon>
    </lineage>
</organism>
<sequence length="194" mass="20738">MIAVVTSTHTTILCELAPTDGAVGRNRYLSGIPRLRSAADLSPASGKIILQPRLCTLRSYGSGKIPTPVKNSNSNTTFFFASLADYVESARKSHDFEIVSGRLAMIAFAAAVGVEFVTGTSLFKKLNVEEIAGAAGICLAVVTSAAIFAWFSSARARIGQMLTLSCNSFVDSLVDNIIDGLFYENDPCDWSDEI</sequence>
<dbReference type="Proteomes" id="UP000775213">
    <property type="component" value="Unassembled WGS sequence"/>
</dbReference>
<dbReference type="GO" id="GO:0016020">
    <property type="term" value="C:membrane"/>
    <property type="evidence" value="ECO:0007669"/>
    <property type="project" value="UniProtKB-SubCell"/>
</dbReference>
<keyword evidence="1" id="KW-1133">Transmembrane helix</keyword>
<evidence type="ECO:0000256" key="1">
    <source>
        <dbReference type="SAM" id="Phobius"/>
    </source>
</evidence>
<dbReference type="PANTHER" id="PTHR36490:SF1">
    <property type="entry name" value="STRESS ENHANCED PROTEIN 2, CHLOROPLASTIC"/>
    <property type="match status" value="1"/>
</dbReference>
<dbReference type="SUPFAM" id="SSF103511">
    <property type="entry name" value="Chlorophyll a-b binding protein"/>
    <property type="match status" value="1"/>
</dbReference>
<dbReference type="GO" id="GO:0009507">
    <property type="term" value="C:chloroplast"/>
    <property type="evidence" value="ECO:0007669"/>
    <property type="project" value="UniProtKB-SubCell"/>
</dbReference>
<evidence type="ECO:0008006" key="4">
    <source>
        <dbReference type="Google" id="ProtNLM"/>
    </source>
</evidence>
<dbReference type="PANTHER" id="PTHR36490">
    <property type="entry name" value="STRESS ENHANCED PROTEIN 2, CHLOROPLASTIC"/>
    <property type="match status" value="1"/>
</dbReference>
<keyword evidence="1" id="KW-0472">Membrane</keyword>
<keyword evidence="3" id="KW-1185">Reference proteome</keyword>
<comment type="caution">
    <text evidence="2">The sequence shown here is derived from an EMBL/GenBank/DDBJ whole genome shotgun (WGS) entry which is preliminary data.</text>
</comment>
<evidence type="ECO:0000313" key="2">
    <source>
        <dbReference type="EMBL" id="KAH0452359.1"/>
    </source>
</evidence>
<proteinExistence type="predicted"/>
<dbReference type="InterPro" id="IPR044971">
    <property type="entry name" value="SEP2"/>
</dbReference>
<protein>
    <recommendedName>
        <fullName evidence="4">Stress enhanced protein 2</fullName>
    </recommendedName>
</protein>
<gene>
    <name evidence="2" type="ORF">IEQ34_019658</name>
</gene>
<dbReference type="EMBL" id="JAGFBR010000017">
    <property type="protein sequence ID" value="KAH0452359.1"/>
    <property type="molecule type" value="Genomic_DNA"/>
</dbReference>
<feature type="transmembrane region" description="Helical" evidence="1">
    <location>
        <begin position="99"/>
        <end position="119"/>
    </location>
</feature>
<accession>A0AAV7G9G9</accession>
<reference evidence="2 3" key="1">
    <citation type="journal article" date="2021" name="Hortic Res">
        <title>Chromosome-scale assembly of the Dendrobium chrysotoxum genome enhances the understanding of orchid evolution.</title>
        <authorList>
            <person name="Zhang Y."/>
            <person name="Zhang G.Q."/>
            <person name="Zhang D."/>
            <person name="Liu X.D."/>
            <person name="Xu X.Y."/>
            <person name="Sun W.H."/>
            <person name="Yu X."/>
            <person name="Zhu X."/>
            <person name="Wang Z.W."/>
            <person name="Zhao X."/>
            <person name="Zhong W.Y."/>
            <person name="Chen H."/>
            <person name="Yin W.L."/>
            <person name="Huang T."/>
            <person name="Niu S.C."/>
            <person name="Liu Z.J."/>
        </authorList>
    </citation>
    <scope>NUCLEOTIDE SEQUENCE [LARGE SCALE GENOMIC DNA]</scope>
    <source>
        <strain evidence="2">Lindl</strain>
    </source>
</reference>
<name>A0AAV7G9G9_DENCH</name>
<keyword evidence="1" id="KW-0812">Transmembrane</keyword>
<dbReference type="AlphaFoldDB" id="A0AAV7G9G9"/>
<evidence type="ECO:0000313" key="3">
    <source>
        <dbReference type="Proteomes" id="UP000775213"/>
    </source>
</evidence>
<feature type="transmembrane region" description="Helical" evidence="1">
    <location>
        <begin position="131"/>
        <end position="151"/>
    </location>
</feature>
<dbReference type="GO" id="GO:0071486">
    <property type="term" value="P:cellular response to high light intensity"/>
    <property type="evidence" value="ECO:0007669"/>
    <property type="project" value="InterPro"/>
</dbReference>